<reference evidence="1 2" key="1">
    <citation type="submission" date="2020-12" db="EMBL/GenBank/DDBJ databases">
        <title>Microbacterium sp. HY060.</title>
        <authorList>
            <person name="Zhou J."/>
        </authorList>
    </citation>
    <scope>NUCLEOTIDE SEQUENCE [LARGE SCALE GENOMIC DNA]</scope>
    <source>
        <strain evidence="1 2">HY60</strain>
    </source>
</reference>
<evidence type="ECO:0000313" key="1">
    <source>
        <dbReference type="EMBL" id="QPZ39575.1"/>
    </source>
</evidence>
<dbReference type="EMBL" id="CP061169">
    <property type="protein sequence ID" value="QPZ39575.1"/>
    <property type="molecule type" value="Genomic_DNA"/>
</dbReference>
<keyword evidence="2" id="KW-1185">Reference proteome</keyword>
<evidence type="ECO:0000313" key="2">
    <source>
        <dbReference type="Proteomes" id="UP000662814"/>
    </source>
</evidence>
<proteinExistence type="predicted"/>
<dbReference type="Proteomes" id="UP000662814">
    <property type="component" value="Chromosome"/>
</dbReference>
<dbReference type="RefSeq" id="WP_166989088.1">
    <property type="nucleotide sequence ID" value="NZ_CP061169.1"/>
</dbReference>
<protein>
    <submittedName>
        <fullName evidence="1">Uncharacterized protein</fullName>
    </submittedName>
</protein>
<gene>
    <name evidence="1" type="ORF">HCR76_05835</name>
</gene>
<organism evidence="1 2">
    <name type="scientific">Paramicrobacterium chengjingii</name>
    <dbReference type="NCBI Taxonomy" id="2769067"/>
    <lineage>
        <taxon>Bacteria</taxon>
        <taxon>Bacillati</taxon>
        <taxon>Actinomycetota</taxon>
        <taxon>Actinomycetes</taxon>
        <taxon>Micrococcales</taxon>
        <taxon>Microbacteriaceae</taxon>
        <taxon>Paramicrobacterium</taxon>
    </lineage>
</organism>
<sequence length="69" mass="7823">MDILSGEHLAAAHLADWRKLARGMHARYLVNDFGTFGDFLMNLQSNFELRLERRVPKNNVAAITPLEVA</sequence>
<name>A0ABX6YLJ0_9MICO</name>
<accession>A0ABX6YLJ0</accession>